<dbReference type="RefSeq" id="WP_004632163.1">
    <property type="nucleotide sequence ID" value="NZ_CP046314.1"/>
</dbReference>
<gene>
    <name evidence="4" type="primary">cobB</name>
    <name evidence="7" type="ORF">FOC49_06330</name>
</gene>
<dbReference type="HAMAP" id="MF_01968">
    <property type="entry name" value="Sirtuin_ClassU"/>
    <property type="match status" value="1"/>
</dbReference>
<feature type="active site" description="Proton acceptor" evidence="4 5">
    <location>
        <position position="122"/>
    </location>
</feature>
<feature type="binding site" evidence="4">
    <location>
        <position position="107"/>
    </location>
    <ligand>
        <name>NAD(+)</name>
        <dbReference type="ChEBI" id="CHEBI:57540"/>
    </ligand>
</feature>
<dbReference type="InterPro" id="IPR028628">
    <property type="entry name" value="Sirtuin_class_U"/>
</dbReference>
<feature type="binding site" evidence="4 5">
    <location>
        <position position="152"/>
    </location>
    <ligand>
        <name>Zn(2+)</name>
        <dbReference type="ChEBI" id="CHEBI:29105"/>
    </ligand>
</feature>
<comment type="similarity">
    <text evidence="4">Belongs to the sirtuin family. Class U subfamily.</text>
</comment>
<feature type="binding site" evidence="4">
    <location>
        <position position="35"/>
    </location>
    <ligand>
        <name>NAD(+)</name>
        <dbReference type="ChEBI" id="CHEBI:57540"/>
    </ligand>
</feature>
<sequence>MKKIEELKRIIQESNNIVFFGGAGVSTESNIPDFRSANGIFSVELRRHFTPEQLVSRTMFEKYPEDFFKFYKEHLIYPDAKPNKAHYYLAELENKGKLRAVITQNIDTLHEIAGSKNILKLHGTVDSNYCRKCGKHYNLEEFLAKDSIIPLCECGGIIKPYVTLYEEELDMTVFSSAIKYIEQAEVLIIGGTSLSVYPAANLIRYFRGKNLVVINKTSTPQDRMATLVISGKIGEVFEKINNV</sequence>
<keyword evidence="1 4" id="KW-0963">Cytoplasm</keyword>
<feature type="binding site" evidence="4">
    <location>
        <position position="107"/>
    </location>
    <ligand>
        <name>nicotinamide</name>
        <dbReference type="ChEBI" id="CHEBI:17154"/>
    </ligand>
</feature>
<organism evidence="7 8">
    <name type="scientific">Gemella morbillorum</name>
    <dbReference type="NCBI Taxonomy" id="29391"/>
    <lineage>
        <taxon>Bacteria</taxon>
        <taxon>Bacillati</taxon>
        <taxon>Bacillota</taxon>
        <taxon>Bacilli</taxon>
        <taxon>Bacillales</taxon>
        <taxon>Gemellaceae</taxon>
        <taxon>Gemella</taxon>
    </lineage>
</organism>
<dbReference type="GO" id="GO:0008270">
    <property type="term" value="F:zinc ion binding"/>
    <property type="evidence" value="ECO:0007669"/>
    <property type="project" value="UniProtKB-UniRule"/>
</dbReference>
<dbReference type="InterPro" id="IPR050134">
    <property type="entry name" value="NAD-dep_sirtuin_deacylases"/>
</dbReference>
<evidence type="ECO:0000259" key="6">
    <source>
        <dbReference type="PROSITE" id="PS50305"/>
    </source>
</evidence>
<feature type="binding site" evidence="4">
    <location>
        <position position="122"/>
    </location>
    <ligand>
        <name>NAD(+)</name>
        <dbReference type="ChEBI" id="CHEBI:57540"/>
    </ligand>
</feature>
<accession>A0AAP9KTI6</accession>
<proteinExistence type="inferred from homology"/>
<keyword evidence="4 5" id="KW-0479">Metal-binding</keyword>
<reference evidence="7 8" key="1">
    <citation type="submission" date="2019-11" db="EMBL/GenBank/DDBJ databases">
        <title>FDA dAtabase for Regulatory Grade micrObial Sequences (FDA-ARGOS): Supporting development and validation of Infectious Disease Dx tests.</title>
        <authorList>
            <person name="Turner S."/>
            <person name="Byrd R."/>
            <person name="Tallon L."/>
            <person name="Sadzewicz L."/>
            <person name="Vavikolanu K."/>
            <person name="Mehta A."/>
            <person name="Aluvathingal J."/>
            <person name="Nadendla S."/>
            <person name="Myers T."/>
            <person name="Yan Y."/>
            <person name="Sichtig H."/>
        </authorList>
    </citation>
    <scope>NUCLEOTIDE SEQUENCE [LARGE SCALE GENOMIC DNA]</scope>
    <source>
        <strain evidence="7 8">FDAARGOS_741</strain>
    </source>
</reference>
<feature type="binding site" evidence="4">
    <location>
        <position position="192"/>
    </location>
    <ligand>
        <name>NAD(+)</name>
        <dbReference type="ChEBI" id="CHEBI:57540"/>
    </ligand>
</feature>
<feature type="binding site" evidence="4">
    <location>
        <position position="27"/>
    </location>
    <ligand>
        <name>NAD(+)</name>
        <dbReference type="ChEBI" id="CHEBI:57540"/>
    </ligand>
</feature>
<feature type="binding site" evidence="4 5">
    <location>
        <position position="133"/>
    </location>
    <ligand>
        <name>Zn(2+)</name>
        <dbReference type="ChEBI" id="CHEBI:29105"/>
    </ligand>
</feature>
<feature type="binding site" evidence="4 5">
    <location>
        <position position="154"/>
    </location>
    <ligand>
        <name>Zn(2+)</name>
        <dbReference type="ChEBI" id="CHEBI:29105"/>
    </ligand>
</feature>
<protein>
    <recommendedName>
        <fullName evidence="4">NAD-dependent protein deacetylase</fullName>
        <ecNumber evidence="4">2.3.1.286</ecNumber>
    </recommendedName>
    <alternativeName>
        <fullName evidence="4">Regulatory protein SIR2 homolog</fullName>
    </alternativeName>
</protein>
<dbReference type="SUPFAM" id="SSF52467">
    <property type="entry name" value="DHS-like NAD/FAD-binding domain"/>
    <property type="match status" value="1"/>
</dbReference>
<feature type="binding site" evidence="4">
    <location>
        <position position="193"/>
    </location>
    <ligand>
        <name>NAD(+)</name>
        <dbReference type="ChEBI" id="CHEBI:57540"/>
    </ligand>
</feature>
<evidence type="ECO:0000256" key="5">
    <source>
        <dbReference type="PROSITE-ProRule" id="PRU00236"/>
    </source>
</evidence>
<dbReference type="PANTHER" id="PTHR11085:SF4">
    <property type="entry name" value="NAD-DEPENDENT PROTEIN DEACYLASE"/>
    <property type="match status" value="1"/>
</dbReference>
<comment type="function">
    <text evidence="4">NAD-dependent protein deacetylase which modulates the activities of several enzymes which are inactive in their acetylated form.</text>
</comment>
<comment type="catalytic activity">
    <reaction evidence="4">
        <text>N(6)-acetyl-L-lysyl-[protein] + NAD(+) + H2O = 2''-O-acetyl-ADP-D-ribose + nicotinamide + L-lysyl-[protein]</text>
        <dbReference type="Rhea" id="RHEA:43636"/>
        <dbReference type="Rhea" id="RHEA-COMP:9752"/>
        <dbReference type="Rhea" id="RHEA-COMP:10731"/>
        <dbReference type="ChEBI" id="CHEBI:15377"/>
        <dbReference type="ChEBI" id="CHEBI:17154"/>
        <dbReference type="ChEBI" id="CHEBI:29969"/>
        <dbReference type="ChEBI" id="CHEBI:57540"/>
        <dbReference type="ChEBI" id="CHEBI:61930"/>
        <dbReference type="ChEBI" id="CHEBI:83767"/>
        <dbReference type="EC" id="2.3.1.286"/>
    </reaction>
</comment>
<feature type="binding site" evidence="4">
    <location>
        <position position="215"/>
    </location>
    <ligand>
        <name>NAD(+)</name>
        <dbReference type="ChEBI" id="CHEBI:57540"/>
    </ligand>
</feature>
<evidence type="ECO:0000313" key="8">
    <source>
        <dbReference type="Proteomes" id="UP000425411"/>
    </source>
</evidence>
<dbReference type="AlphaFoldDB" id="A0AAP9KTI6"/>
<evidence type="ECO:0000256" key="4">
    <source>
        <dbReference type="HAMAP-Rule" id="MF_01968"/>
    </source>
</evidence>
<dbReference type="GO" id="GO:0005737">
    <property type="term" value="C:cytoplasm"/>
    <property type="evidence" value="ECO:0007669"/>
    <property type="project" value="UniProtKB-SubCell"/>
</dbReference>
<keyword evidence="3 4" id="KW-0520">NAD</keyword>
<dbReference type="InterPro" id="IPR026590">
    <property type="entry name" value="Ssirtuin_cat_dom"/>
</dbReference>
<evidence type="ECO:0000256" key="1">
    <source>
        <dbReference type="ARBA" id="ARBA00022490"/>
    </source>
</evidence>
<dbReference type="PANTHER" id="PTHR11085">
    <property type="entry name" value="NAD-DEPENDENT PROTEIN DEACYLASE SIRTUIN-5, MITOCHONDRIAL-RELATED"/>
    <property type="match status" value="1"/>
</dbReference>
<comment type="cofactor">
    <cofactor evidence="4">
        <name>Zn(2+)</name>
        <dbReference type="ChEBI" id="CHEBI:29105"/>
    </cofactor>
    <text evidence="4">Binds 1 zinc ion per subunit.</text>
</comment>
<evidence type="ECO:0000256" key="2">
    <source>
        <dbReference type="ARBA" id="ARBA00022679"/>
    </source>
</evidence>
<name>A0AAP9KTI6_9BACL</name>
<feature type="binding site" evidence="4">
    <location>
        <position position="233"/>
    </location>
    <ligand>
        <name>NAD(+)</name>
        <dbReference type="ChEBI" id="CHEBI:57540"/>
    </ligand>
</feature>
<feature type="binding site" evidence="4">
    <location>
        <position position="106"/>
    </location>
    <ligand>
        <name>NAD(+)</name>
        <dbReference type="ChEBI" id="CHEBI:57540"/>
    </ligand>
</feature>
<comment type="subcellular location">
    <subcellularLocation>
        <location evidence="4">Cytoplasm</location>
    </subcellularLocation>
</comment>
<dbReference type="InterPro" id="IPR003000">
    <property type="entry name" value="Sirtuin"/>
</dbReference>
<dbReference type="Gene3D" id="3.30.1600.10">
    <property type="entry name" value="SIR2/SIRT2 'Small Domain"/>
    <property type="match status" value="1"/>
</dbReference>
<dbReference type="PROSITE" id="PS50305">
    <property type="entry name" value="SIRTUIN"/>
    <property type="match status" value="1"/>
</dbReference>
<comment type="caution">
    <text evidence="4">Lacks conserved residue(s) required for the propagation of feature annotation.</text>
</comment>
<dbReference type="EMBL" id="CP046314">
    <property type="protein sequence ID" value="QGS09521.1"/>
    <property type="molecule type" value="Genomic_DNA"/>
</dbReference>
<keyword evidence="8" id="KW-1185">Reference proteome</keyword>
<feature type="binding site" evidence="4 5">
    <location>
        <position position="130"/>
    </location>
    <ligand>
        <name>Zn(2+)</name>
        <dbReference type="ChEBI" id="CHEBI:29105"/>
    </ligand>
</feature>
<keyword evidence="2 4" id="KW-0808">Transferase</keyword>
<dbReference type="Gene3D" id="3.40.50.1220">
    <property type="entry name" value="TPP-binding domain"/>
    <property type="match status" value="1"/>
</dbReference>
<dbReference type="NCBIfam" id="NF001752">
    <property type="entry name" value="PRK00481.1-1"/>
    <property type="match status" value="1"/>
</dbReference>
<feature type="domain" description="Deacetylase sirtuin-type" evidence="6">
    <location>
        <begin position="1"/>
        <end position="243"/>
    </location>
</feature>
<dbReference type="EC" id="2.3.1.286" evidence="4"/>
<feature type="binding site" evidence="4">
    <location>
        <position position="23"/>
    </location>
    <ligand>
        <name>NAD(+)</name>
        <dbReference type="ChEBI" id="CHEBI:57540"/>
    </ligand>
</feature>
<feature type="binding site" evidence="4">
    <location>
        <position position="34"/>
    </location>
    <ligand>
        <name>nicotinamide</name>
        <dbReference type="ChEBI" id="CHEBI:17154"/>
    </ligand>
</feature>
<dbReference type="Proteomes" id="UP000425411">
    <property type="component" value="Chromosome"/>
</dbReference>
<keyword evidence="4 5" id="KW-0862">Zinc</keyword>
<dbReference type="GO" id="GO:0070403">
    <property type="term" value="F:NAD+ binding"/>
    <property type="evidence" value="ECO:0007669"/>
    <property type="project" value="UniProtKB-UniRule"/>
</dbReference>
<dbReference type="Pfam" id="PF02146">
    <property type="entry name" value="SIR2"/>
    <property type="match status" value="1"/>
</dbReference>
<dbReference type="GO" id="GO:0017136">
    <property type="term" value="F:histone deacetylase activity, NAD-dependent"/>
    <property type="evidence" value="ECO:0007669"/>
    <property type="project" value="TreeGrafter"/>
</dbReference>
<feature type="binding site" evidence="4">
    <location>
        <position position="34"/>
    </location>
    <ligand>
        <name>NAD(+)</name>
        <dbReference type="ChEBI" id="CHEBI:57540"/>
    </ligand>
</feature>
<evidence type="ECO:0000256" key="3">
    <source>
        <dbReference type="ARBA" id="ARBA00023027"/>
    </source>
</evidence>
<dbReference type="InterPro" id="IPR029035">
    <property type="entry name" value="DHS-like_NAD/FAD-binding_dom"/>
</dbReference>
<evidence type="ECO:0000313" key="7">
    <source>
        <dbReference type="EMBL" id="QGS09521.1"/>
    </source>
</evidence>
<dbReference type="InterPro" id="IPR026591">
    <property type="entry name" value="Sirtuin_cat_small_dom_sf"/>
</dbReference>
<feature type="binding site" evidence="4">
    <location>
        <position position="104"/>
    </location>
    <ligand>
        <name>NAD(+)</name>
        <dbReference type="ChEBI" id="CHEBI:57540"/>
    </ligand>
</feature>
<feature type="binding site" evidence="4">
    <location>
        <position position="106"/>
    </location>
    <ligand>
        <name>nicotinamide</name>
        <dbReference type="ChEBI" id="CHEBI:17154"/>
    </ligand>
</feature>